<dbReference type="PROSITE" id="PS51379">
    <property type="entry name" value="4FE4S_FER_2"/>
    <property type="match status" value="2"/>
</dbReference>
<evidence type="ECO:0000256" key="6">
    <source>
        <dbReference type="ARBA" id="ARBA00023014"/>
    </source>
</evidence>
<organism evidence="8 9">
    <name type="scientific">Raoultibacter timonensis</name>
    <dbReference type="NCBI Taxonomy" id="1907662"/>
    <lineage>
        <taxon>Bacteria</taxon>
        <taxon>Bacillati</taxon>
        <taxon>Actinomycetota</taxon>
        <taxon>Coriobacteriia</taxon>
        <taxon>Eggerthellales</taxon>
        <taxon>Eggerthellaceae</taxon>
        <taxon>Raoultibacter</taxon>
    </lineage>
</organism>
<dbReference type="Gene3D" id="3.30.70.20">
    <property type="match status" value="1"/>
</dbReference>
<reference evidence="8 9" key="1">
    <citation type="submission" date="2022-01" db="EMBL/GenBank/DDBJ databases">
        <title>Novel bile acid biosynthetic pathways are enriched in the microbiome of centenarians.</title>
        <authorList>
            <person name="Sato Y."/>
            <person name="Atarashi K."/>
            <person name="Plichta R.D."/>
            <person name="Arai Y."/>
            <person name="Sasajima S."/>
            <person name="Kearney M.S."/>
            <person name="Suda W."/>
            <person name="Takeshita K."/>
            <person name="Sasaki T."/>
            <person name="Okamoto S."/>
            <person name="Skelly N.A."/>
            <person name="Okamura Y."/>
            <person name="Vlamakis H."/>
            <person name="Li Y."/>
            <person name="Tanoue T."/>
            <person name="Takei H."/>
            <person name="Nittono H."/>
            <person name="Narushima S."/>
            <person name="Irie J."/>
            <person name="Itoh H."/>
            <person name="Moriya K."/>
            <person name="Sugiura Y."/>
            <person name="Suematsu M."/>
            <person name="Moritoki N."/>
            <person name="Shibata S."/>
            <person name="Littman R.D."/>
            <person name="Fischbach A.M."/>
            <person name="Uwamino Y."/>
            <person name="Inoue T."/>
            <person name="Honda A."/>
            <person name="Hattori M."/>
            <person name="Murai T."/>
            <person name="Xavier J.R."/>
            <person name="Hirose N."/>
            <person name="Honda K."/>
        </authorList>
    </citation>
    <scope>NUCLEOTIDE SEQUENCE [LARGE SCALE GENOMIC DNA]</scope>
    <source>
        <strain evidence="8 9">CE91-St30</strain>
    </source>
</reference>
<sequence>MVACIRSHTGSEVTGPRLQLVTTRKVSAPISCHHCIDAPCVKSCPTGCLYSDGSRVGIREEKCIGCQNCVLACPFGAIAIGSKPKVELFGGISFGAGQEPVVVKCDLCVGRNGGPACVEACPTEGLYLADGAFLSSEAALKHSKAAKTAESFMESFSNATF</sequence>
<feature type="domain" description="4Fe-4S ferredoxin-type" evidence="7">
    <location>
        <begin position="98"/>
        <end position="131"/>
    </location>
</feature>
<evidence type="ECO:0000256" key="2">
    <source>
        <dbReference type="ARBA" id="ARBA00022485"/>
    </source>
</evidence>
<evidence type="ECO:0000256" key="1">
    <source>
        <dbReference type="ARBA" id="ARBA00022448"/>
    </source>
</evidence>
<name>A0ABM7WG47_9ACTN</name>
<dbReference type="EMBL" id="AP025564">
    <property type="protein sequence ID" value="BDE95098.1"/>
    <property type="molecule type" value="Genomic_DNA"/>
</dbReference>
<proteinExistence type="predicted"/>
<dbReference type="InterPro" id="IPR050294">
    <property type="entry name" value="RnfB_subfamily"/>
</dbReference>
<dbReference type="Proteomes" id="UP001320544">
    <property type="component" value="Chromosome"/>
</dbReference>
<protein>
    <submittedName>
        <fullName evidence="8">4Fe-4S ferredoxin</fullName>
    </submittedName>
</protein>
<gene>
    <name evidence="8" type="primary">hydN</name>
    <name evidence="8" type="ORF">CE91St30_04310</name>
</gene>
<evidence type="ECO:0000256" key="5">
    <source>
        <dbReference type="ARBA" id="ARBA00023004"/>
    </source>
</evidence>
<keyword evidence="1" id="KW-0813">Transport</keyword>
<evidence type="ECO:0000313" key="8">
    <source>
        <dbReference type="EMBL" id="BDE95098.1"/>
    </source>
</evidence>
<dbReference type="Pfam" id="PF00037">
    <property type="entry name" value="Fer4"/>
    <property type="match status" value="1"/>
</dbReference>
<accession>A0ABM7WG47</accession>
<keyword evidence="3" id="KW-0479">Metal-binding</keyword>
<evidence type="ECO:0000259" key="7">
    <source>
        <dbReference type="PROSITE" id="PS51379"/>
    </source>
</evidence>
<dbReference type="InterPro" id="IPR017896">
    <property type="entry name" value="4Fe4S_Fe-S-bd"/>
</dbReference>
<evidence type="ECO:0000256" key="4">
    <source>
        <dbReference type="ARBA" id="ARBA00022982"/>
    </source>
</evidence>
<dbReference type="RefSeq" id="WP_180995154.1">
    <property type="nucleotide sequence ID" value="NZ_AP025564.1"/>
</dbReference>
<dbReference type="SUPFAM" id="SSF54862">
    <property type="entry name" value="4Fe-4S ferredoxins"/>
    <property type="match status" value="1"/>
</dbReference>
<keyword evidence="6" id="KW-0411">Iron-sulfur</keyword>
<dbReference type="PROSITE" id="PS00198">
    <property type="entry name" value="4FE4S_FER_1"/>
    <property type="match status" value="1"/>
</dbReference>
<dbReference type="InterPro" id="IPR017900">
    <property type="entry name" value="4Fe4S_Fe_S_CS"/>
</dbReference>
<keyword evidence="5" id="KW-0408">Iron</keyword>
<evidence type="ECO:0000256" key="3">
    <source>
        <dbReference type="ARBA" id="ARBA00022723"/>
    </source>
</evidence>
<dbReference type="PANTHER" id="PTHR42859">
    <property type="entry name" value="OXIDOREDUCTASE"/>
    <property type="match status" value="1"/>
</dbReference>
<keyword evidence="2" id="KW-0004">4Fe-4S</keyword>
<evidence type="ECO:0000313" key="9">
    <source>
        <dbReference type="Proteomes" id="UP001320544"/>
    </source>
</evidence>
<dbReference type="PANTHER" id="PTHR42859:SF10">
    <property type="entry name" value="DIMETHYLSULFOXIDE REDUCTASE CHAIN B"/>
    <property type="match status" value="1"/>
</dbReference>
<keyword evidence="9" id="KW-1185">Reference proteome</keyword>
<keyword evidence="4" id="KW-0249">Electron transport</keyword>
<feature type="domain" description="4Fe-4S ferredoxin-type" evidence="7">
    <location>
        <begin position="54"/>
        <end position="83"/>
    </location>
</feature>